<feature type="chain" id="PRO_5041952316" description="Tyrosinase copper-binding domain-containing protein" evidence="2">
    <location>
        <begin position="20"/>
        <end position="421"/>
    </location>
</feature>
<reference evidence="5" key="2">
    <citation type="submission" date="2023-06" db="EMBL/GenBank/DDBJ databases">
        <authorList>
            <consortium name="Lawrence Berkeley National Laboratory"/>
            <person name="Haridas S."/>
            <person name="Hensen N."/>
            <person name="Bonometti L."/>
            <person name="Westerberg I."/>
            <person name="Brannstrom I.O."/>
            <person name="Guillou S."/>
            <person name="Cros-Aarteil S."/>
            <person name="Calhoun S."/>
            <person name="Kuo A."/>
            <person name="Mondo S."/>
            <person name="Pangilinan J."/>
            <person name="Riley R."/>
            <person name="Labutti K."/>
            <person name="Andreopoulos B."/>
            <person name="Lipzen A."/>
            <person name="Chen C."/>
            <person name="Yanf M."/>
            <person name="Daum C."/>
            <person name="Ng V."/>
            <person name="Clum A."/>
            <person name="Steindorff A."/>
            <person name="Ohm R."/>
            <person name="Martin F."/>
            <person name="Silar P."/>
            <person name="Natvig D."/>
            <person name="Lalanne C."/>
            <person name="Gautier V."/>
            <person name="Ament-Velasquez S.L."/>
            <person name="Kruys A."/>
            <person name="Hutchinson M.I."/>
            <person name="Powell A.J."/>
            <person name="Barry K."/>
            <person name="Miller A.N."/>
            <person name="Grigoriev I.V."/>
            <person name="Debuchy R."/>
            <person name="Gladieux P."/>
            <person name="Thoren M.H."/>
            <person name="Johannesson H."/>
        </authorList>
    </citation>
    <scope>NUCLEOTIDE SEQUENCE</scope>
    <source>
        <strain evidence="5">SMH4131-1</strain>
    </source>
</reference>
<evidence type="ECO:0000259" key="4">
    <source>
        <dbReference type="PROSITE" id="PS00498"/>
    </source>
</evidence>
<dbReference type="InterPro" id="IPR002227">
    <property type="entry name" value="Tyrosinase_Cu-bd"/>
</dbReference>
<feature type="signal peptide" evidence="2">
    <location>
        <begin position="1"/>
        <end position="19"/>
    </location>
</feature>
<keyword evidence="2" id="KW-0732">Signal</keyword>
<evidence type="ECO:0000259" key="3">
    <source>
        <dbReference type="PROSITE" id="PS00497"/>
    </source>
</evidence>
<dbReference type="SUPFAM" id="SSF48056">
    <property type="entry name" value="Di-copper centre-containing domain"/>
    <property type="match status" value="1"/>
</dbReference>
<dbReference type="InterPro" id="IPR050316">
    <property type="entry name" value="Tyrosinase/Hemocyanin"/>
</dbReference>
<feature type="domain" description="Tyrosinase copper-binding" evidence="4">
    <location>
        <begin position="323"/>
        <end position="334"/>
    </location>
</feature>
<dbReference type="GO" id="GO:0016491">
    <property type="term" value="F:oxidoreductase activity"/>
    <property type="evidence" value="ECO:0007669"/>
    <property type="project" value="InterPro"/>
</dbReference>
<dbReference type="EMBL" id="JAUEPO010000002">
    <property type="protein sequence ID" value="KAK3332671.1"/>
    <property type="molecule type" value="Genomic_DNA"/>
</dbReference>
<evidence type="ECO:0000313" key="6">
    <source>
        <dbReference type="Proteomes" id="UP001286456"/>
    </source>
</evidence>
<accession>A0AAE0MHC9</accession>
<dbReference type="InterPro" id="IPR008922">
    <property type="entry name" value="Di-copper_centre_dom_sf"/>
</dbReference>
<evidence type="ECO:0000256" key="2">
    <source>
        <dbReference type="SAM" id="SignalP"/>
    </source>
</evidence>
<dbReference type="Proteomes" id="UP001286456">
    <property type="component" value="Unassembled WGS sequence"/>
</dbReference>
<proteinExistence type="predicted"/>
<sequence length="421" mass="45230">MHLTHLSALAIQALSFVAATSPTERPVKVADPFAQLDDLAKVAYQRSEAETKSQKGGNTCNWKNVKIRREWGALTKPERRKYIAAVKCLQSKPARYPASLVPGAKSRFDDFVAVHINQTQTIHYTGNFLGWHRYFTWLYEQALQLECGYTGTQPYWDWTKTAVTGLAASPIWDGSDTSMSGNGAFIPNQADIVLGNIPGSDLPPVYLPAGTGGGCITSGPFVNMTVNMGPVSLALPGGATVSNPDGPLAYNPRCLKRDLTDAINSAFSNATATLALVTQPSTVADFQMRMQGIPGTGNIGVHGGGHYTFGGDPGRDVFVSPGDPAFYLLHGNIDRTWWTWQMQDPATRVHSDAAVGGTVTFLDNSPSANATAEDWVDYEYAAGPARKLDWKELPAGRTAIQFTIGSGMTGRCTIDGVHTGA</sequence>
<dbReference type="PROSITE" id="PS00497">
    <property type="entry name" value="TYROSINASE_1"/>
    <property type="match status" value="1"/>
</dbReference>
<dbReference type="AlphaFoldDB" id="A0AAE0MHC9"/>
<dbReference type="GO" id="GO:0046872">
    <property type="term" value="F:metal ion binding"/>
    <property type="evidence" value="ECO:0007669"/>
    <property type="project" value="UniProtKB-KW"/>
</dbReference>
<dbReference type="PRINTS" id="PR00092">
    <property type="entry name" value="TYROSINASE"/>
</dbReference>
<comment type="caution">
    <text evidence="5">The sequence shown here is derived from an EMBL/GenBank/DDBJ whole genome shotgun (WGS) entry which is preliminary data.</text>
</comment>
<protein>
    <recommendedName>
        <fullName evidence="3 4">Tyrosinase copper-binding domain-containing protein</fullName>
    </recommendedName>
</protein>
<keyword evidence="6" id="KW-1185">Reference proteome</keyword>
<feature type="domain" description="Tyrosinase copper-binding" evidence="3">
    <location>
        <begin position="123"/>
        <end position="140"/>
    </location>
</feature>
<dbReference type="PANTHER" id="PTHR11474:SF116">
    <property type="entry name" value="TYROSINASE"/>
    <property type="match status" value="1"/>
</dbReference>
<evidence type="ECO:0000313" key="5">
    <source>
        <dbReference type="EMBL" id="KAK3332671.1"/>
    </source>
</evidence>
<evidence type="ECO:0000256" key="1">
    <source>
        <dbReference type="ARBA" id="ARBA00022723"/>
    </source>
</evidence>
<dbReference type="PROSITE" id="PS00498">
    <property type="entry name" value="TYROSINASE_2"/>
    <property type="match status" value="1"/>
</dbReference>
<dbReference type="Pfam" id="PF00264">
    <property type="entry name" value="Tyrosinase"/>
    <property type="match status" value="1"/>
</dbReference>
<keyword evidence="1" id="KW-0479">Metal-binding</keyword>
<gene>
    <name evidence="5" type="ORF">B0T19DRAFT_398415</name>
</gene>
<name>A0AAE0MHC9_9PEZI</name>
<dbReference type="Gene3D" id="1.10.1280.10">
    <property type="entry name" value="Di-copper center containing domain from catechol oxidase"/>
    <property type="match status" value="1"/>
</dbReference>
<reference evidence="5" key="1">
    <citation type="journal article" date="2023" name="Mol. Phylogenet. Evol.">
        <title>Genome-scale phylogeny and comparative genomics of the fungal order Sordariales.</title>
        <authorList>
            <person name="Hensen N."/>
            <person name="Bonometti L."/>
            <person name="Westerberg I."/>
            <person name="Brannstrom I.O."/>
            <person name="Guillou S."/>
            <person name="Cros-Aarteil S."/>
            <person name="Calhoun S."/>
            <person name="Haridas S."/>
            <person name="Kuo A."/>
            <person name="Mondo S."/>
            <person name="Pangilinan J."/>
            <person name="Riley R."/>
            <person name="LaButti K."/>
            <person name="Andreopoulos B."/>
            <person name="Lipzen A."/>
            <person name="Chen C."/>
            <person name="Yan M."/>
            <person name="Daum C."/>
            <person name="Ng V."/>
            <person name="Clum A."/>
            <person name="Steindorff A."/>
            <person name="Ohm R.A."/>
            <person name="Martin F."/>
            <person name="Silar P."/>
            <person name="Natvig D.O."/>
            <person name="Lalanne C."/>
            <person name="Gautier V."/>
            <person name="Ament-Velasquez S.L."/>
            <person name="Kruys A."/>
            <person name="Hutchinson M.I."/>
            <person name="Powell A.J."/>
            <person name="Barry K."/>
            <person name="Miller A.N."/>
            <person name="Grigoriev I.V."/>
            <person name="Debuchy R."/>
            <person name="Gladieux P."/>
            <person name="Hiltunen Thoren M."/>
            <person name="Johannesson H."/>
        </authorList>
    </citation>
    <scope>NUCLEOTIDE SEQUENCE</scope>
    <source>
        <strain evidence="5">SMH4131-1</strain>
    </source>
</reference>
<dbReference type="PANTHER" id="PTHR11474">
    <property type="entry name" value="TYROSINASE FAMILY MEMBER"/>
    <property type="match status" value="1"/>
</dbReference>
<organism evidence="5 6">
    <name type="scientific">Cercophora scortea</name>
    <dbReference type="NCBI Taxonomy" id="314031"/>
    <lineage>
        <taxon>Eukaryota</taxon>
        <taxon>Fungi</taxon>
        <taxon>Dikarya</taxon>
        <taxon>Ascomycota</taxon>
        <taxon>Pezizomycotina</taxon>
        <taxon>Sordariomycetes</taxon>
        <taxon>Sordariomycetidae</taxon>
        <taxon>Sordariales</taxon>
        <taxon>Lasiosphaeriaceae</taxon>
        <taxon>Cercophora</taxon>
    </lineage>
</organism>